<dbReference type="GO" id="GO:0006508">
    <property type="term" value="P:proteolysis"/>
    <property type="evidence" value="ECO:0007669"/>
    <property type="project" value="UniProtKB-KW"/>
</dbReference>
<evidence type="ECO:0000313" key="4">
    <source>
        <dbReference type="Proteomes" id="UP000229523"/>
    </source>
</evidence>
<dbReference type="Proteomes" id="UP000229523">
    <property type="component" value="Unassembled WGS sequence"/>
</dbReference>
<feature type="transmembrane region" description="Helical" evidence="1">
    <location>
        <begin position="5"/>
        <end position="23"/>
    </location>
</feature>
<keyword evidence="4" id="KW-1185">Reference proteome</keyword>
<dbReference type="NCBIfam" id="NF046050">
    <property type="entry name" value="CPBP_fam_MroQ"/>
    <property type="match status" value="1"/>
</dbReference>
<dbReference type="Pfam" id="PF02517">
    <property type="entry name" value="Rce1-like"/>
    <property type="match status" value="1"/>
</dbReference>
<evidence type="ECO:0000259" key="2">
    <source>
        <dbReference type="Pfam" id="PF02517"/>
    </source>
</evidence>
<keyword evidence="3" id="KW-0482">Metalloprotease</keyword>
<evidence type="ECO:0000256" key="1">
    <source>
        <dbReference type="SAM" id="Phobius"/>
    </source>
</evidence>
<keyword evidence="1" id="KW-1133">Transmembrane helix</keyword>
<organism evidence="3 4">
    <name type="scientific">Macrococcoides goetzii</name>
    <dbReference type="NCBI Taxonomy" id="1891097"/>
    <lineage>
        <taxon>Bacteria</taxon>
        <taxon>Bacillati</taxon>
        <taxon>Bacillota</taxon>
        <taxon>Bacilli</taxon>
        <taxon>Bacillales</taxon>
        <taxon>Staphylococcaceae</taxon>
        <taxon>Macrococcoides</taxon>
    </lineage>
</organism>
<keyword evidence="1" id="KW-0472">Membrane</keyword>
<keyword evidence="1" id="KW-0812">Transmembrane</keyword>
<dbReference type="RefSeq" id="WP_099580865.1">
    <property type="nucleotide sequence ID" value="NZ_MJBI02000018.1"/>
</dbReference>
<dbReference type="GO" id="GO:0008237">
    <property type="term" value="F:metallopeptidase activity"/>
    <property type="evidence" value="ECO:0007669"/>
    <property type="project" value="UniProtKB-KW"/>
</dbReference>
<reference evidence="3 4" key="1">
    <citation type="journal article" date="2018" name="Front. Microbiol.">
        <title>Description and Comparative Genomics of Macrococcus caseolyticus subsp. hominis subsp. nov., Macrococcus goetzii sp. nov., Macrococcus epidermidis sp. nov., and Macrococcus bohemicus sp. nov., Novel Macrococci From Human Clinical Material With Virulence Potential and Suspected Uptake of Foreign DNA by Natural Transformation.</title>
        <authorList>
            <person name="Maslanova I."/>
            <person name="Wertheimer Z."/>
            <person name="Sedlacek I."/>
            <person name="Svec P."/>
            <person name="Indrakova A."/>
            <person name="Kovarovic V."/>
            <person name="Schumann P."/>
            <person name="Sproer C."/>
            <person name="Kralova S."/>
            <person name="Sedo O."/>
            <person name="Kristofova L."/>
            <person name="Vrbovska V."/>
            <person name="Fuzik T."/>
            <person name="Petras P."/>
            <person name="Zdrahal Z."/>
            <person name="Ruzickova V."/>
            <person name="Doskar J."/>
            <person name="Pantucek R."/>
        </authorList>
    </citation>
    <scope>NUCLEOTIDE SEQUENCE [LARGE SCALE GENOMIC DNA]</scope>
    <source>
        <strain evidence="3 4">CCM 4927</strain>
    </source>
</reference>
<gene>
    <name evidence="3" type="ORF">BFS35_013600</name>
</gene>
<dbReference type="PANTHER" id="PTHR36435:SF6">
    <property type="entry name" value="ABORTIVE INFECTION PROTEIN"/>
    <property type="match status" value="1"/>
</dbReference>
<feature type="transmembrane region" description="Helical" evidence="1">
    <location>
        <begin position="43"/>
        <end position="61"/>
    </location>
</feature>
<protein>
    <submittedName>
        <fullName evidence="3">CPBP family intramembrane metalloprotease</fullName>
    </submittedName>
</protein>
<keyword evidence="3" id="KW-0645">Protease</keyword>
<dbReference type="GO" id="GO:0080120">
    <property type="term" value="P:CAAX-box protein maturation"/>
    <property type="evidence" value="ECO:0007669"/>
    <property type="project" value="UniProtKB-ARBA"/>
</dbReference>
<dbReference type="PANTHER" id="PTHR36435">
    <property type="entry name" value="SLR1288 PROTEIN"/>
    <property type="match status" value="1"/>
</dbReference>
<sequence length="255" mass="28990">MKRIWINVLTVLIYIGSQFFVLIPNIYFMKQGLSESDAFLKSIPYYVASFIVASILVIFINTRIKNKTKLERLPKSDTLATIGWIVGGFFISLFAQMIFGMINTYILHQPLESQNTKNIMDIAKAAPVFIILIAIVGPILEEFVFRKVIFGELYEVIKGPRWLAFTIALLISGFIFSAAHNDFDHTLIYMGMSLVFSSLYVLTNRIIVPIAAHMLMNAFVVIMQVVFADKVEEAQEQLKQTTQFIAPIIKSYLNL</sequence>
<feature type="transmembrane region" description="Helical" evidence="1">
    <location>
        <begin position="186"/>
        <end position="203"/>
    </location>
</feature>
<feature type="domain" description="CAAX prenyl protease 2/Lysostaphin resistance protein A-like" evidence="2">
    <location>
        <begin position="127"/>
        <end position="219"/>
    </location>
</feature>
<dbReference type="InterPro" id="IPR052710">
    <property type="entry name" value="CAAX_protease"/>
</dbReference>
<accession>A0A2G5NNP5</accession>
<evidence type="ECO:0000313" key="3">
    <source>
        <dbReference type="EMBL" id="RAI78796.1"/>
    </source>
</evidence>
<proteinExistence type="predicted"/>
<feature type="transmembrane region" description="Helical" evidence="1">
    <location>
        <begin position="162"/>
        <end position="180"/>
    </location>
</feature>
<feature type="transmembrane region" description="Helical" evidence="1">
    <location>
        <begin position="82"/>
        <end position="102"/>
    </location>
</feature>
<dbReference type="InterPro" id="IPR003675">
    <property type="entry name" value="Rce1/LyrA-like_dom"/>
</dbReference>
<dbReference type="AlphaFoldDB" id="A0A2G5NNP5"/>
<dbReference type="EMBL" id="MJBI02000018">
    <property type="protein sequence ID" value="RAI78796.1"/>
    <property type="molecule type" value="Genomic_DNA"/>
</dbReference>
<name>A0A2G5NNP5_9STAP</name>
<feature type="transmembrane region" description="Helical" evidence="1">
    <location>
        <begin position="122"/>
        <end position="141"/>
    </location>
</feature>
<comment type="caution">
    <text evidence="3">The sequence shown here is derived from an EMBL/GenBank/DDBJ whole genome shotgun (WGS) entry which is preliminary data.</text>
</comment>
<keyword evidence="3" id="KW-0378">Hydrolase</keyword>
<dbReference type="GO" id="GO:0004175">
    <property type="term" value="F:endopeptidase activity"/>
    <property type="evidence" value="ECO:0007669"/>
    <property type="project" value="UniProtKB-ARBA"/>
</dbReference>